<dbReference type="EMBL" id="WNWR01000166">
    <property type="protein sequence ID" value="KAE9989854.1"/>
    <property type="molecule type" value="Genomic_DNA"/>
</dbReference>
<accession>A0A8H3VN58</accession>
<organism evidence="2 3">
    <name type="scientific">Venturia inaequalis</name>
    <name type="common">Apple scab fungus</name>
    <dbReference type="NCBI Taxonomy" id="5025"/>
    <lineage>
        <taxon>Eukaryota</taxon>
        <taxon>Fungi</taxon>
        <taxon>Dikarya</taxon>
        <taxon>Ascomycota</taxon>
        <taxon>Pezizomycotina</taxon>
        <taxon>Dothideomycetes</taxon>
        <taxon>Pleosporomycetidae</taxon>
        <taxon>Venturiales</taxon>
        <taxon>Venturiaceae</taxon>
        <taxon>Venturia</taxon>
    </lineage>
</organism>
<sequence length="213" mass="22981">MKLAASLTFLSTLLTSAIAATPQPQSAPFRLRITSNSTSNATQYALPYRTGAMTFKLTLTNKINFATIWRLNTTTTSSDLGYLTTTAPYKTSDKTSTNTTTLPFAVTVSPRVGSNVAVLTFAPKTEEEQAGLTVFGIDKNQMLTIDGGDDDTDGQVLPPKWLGALRRWYTCKAQGYPGGVSSNGDIDVLAWVMGNEKPEDPSCVKVDVRVELV</sequence>
<dbReference type="AlphaFoldDB" id="A0A8H3VN58"/>
<feature type="chain" id="PRO_5034439006" evidence="1">
    <location>
        <begin position="20"/>
        <end position="213"/>
    </location>
</feature>
<keyword evidence="3" id="KW-1185">Reference proteome</keyword>
<protein>
    <submittedName>
        <fullName evidence="2">Uncharacterized protein</fullName>
    </submittedName>
</protein>
<evidence type="ECO:0000313" key="2">
    <source>
        <dbReference type="EMBL" id="KAE9989854.1"/>
    </source>
</evidence>
<evidence type="ECO:0000313" key="3">
    <source>
        <dbReference type="Proteomes" id="UP000490939"/>
    </source>
</evidence>
<dbReference type="Proteomes" id="UP000490939">
    <property type="component" value="Unassembled WGS sequence"/>
</dbReference>
<reference evidence="2 3" key="1">
    <citation type="submission" date="2019-07" db="EMBL/GenBank/DDBJ databases">
        <title>Venturia inaequalis Genome Resource.</title>
        <authorList>
            <person name="Lichtner F.J."/>
        </authorList>
    </citation>
    <scope>NUCLEOTIDE SEQUENCE [LARGE SCALE GENOMIC DNA]</scope>
    <source>
        <strain evidence="2 3">DMI_063113</strain>
    </source>
</reference>
<gene>
    <name evidence="2" type="ORF">EG327_002195</name>
</gene>
<comment type="caution">
    <text evidence="2">The sequence shown here is derived from an EMBL/GenBank/DDBJ whole genome shotgun (WGS) entry which is preliminary data.</text>
</comment>
<feature type="signal peptide" evidence="1">
    <location>
        <begin position="1"/>
        <end position="19"/>
    </location>
</feature>
<proteinExistence type="predicted"/>
<name>A0A8H3VN58_VENIN</name>
<keyword evidence="1" id="KW-0732">Signal</keyword>
<evidence type="ECO:0000256" key="1">
    <source>
        <dbReference type="SAM" id="SignalP"/>
    </source>
</evidence>
<dbReference type="OrthoDB" id="3515453at2759"/>